<protein>
    <submittedName>
        <fullName evidence="9">Predicted branched-chain amino acid permease (Azaleucine resistance)</fullName>
    </submittedName>
</protein>
<feature type="transmembrane region" description="Helical" evidence="8">
    <location>
        <begin position="46"/>
        <end position="65"/>
    </location>
</feature>
<keyword evidence="3" id="KW-0813">Transport</keyword>
<dbReference type="STRING" id="633194.SAMN05421759_101591"/>
<dbReference type="EMBL" id="FTOQ01000001">
    <property type="protein sequence ID" value="SIS58718.1"/>
    <property type="molecule type" value="Genomic_DNA"/>
</dbReference>
<reference evidence="10" key="1">
    <citation type="submission" date="2017-01" db="EMBL/GenBank/DDBJ databases">
        <authorList>
            <person name="Varghese N."/>
            <person name="Submissions S."/>
        </authorList>
    </citation>
    <scope>NUCLEOTIDE SEQUENCE [LARGE SCALE GENOMIC DNA]</scope>
    <source>
        <strain evidence="10">DSM 29430</strain>
    </source>
</reference>
<keyword evidence="6 8" id="KW-1133">Transmembrane helix</keyword>
<dbReference type="Proteomes" id="UP000186684">
    <property type="component" value="Unassembled WGS sequence"/>
</dbReference>
<comment type="similarity">
    <text evidence="2">Belongs to the AzlC family.</text>
</comment>
<dbReference type="AlphaFoldDB" id="A0A1N7KAT2"/>
<organism evidence="9 10">
    <name type="scientific">Roseivivax lentus</name>
    <dbReference type="NCBI Taxonomy" id="633194"/>
    <lineage>
        <taxon>Bacteria</taxon>
        <taxon>Pseudomonadati</taxon>
        <taxon>Pseudomonadota</taxon>
        <taxon>Alphaproteobacteria</taxon>
        <taxon>Rhodobacterales</taxon>
        <taxon>Roseobacteraceae</taxon>
        <taxon>Roseivivax</taxon>
    </lineage>
</organism>
<feature type="transmembrane region" description="Helical" evidence="8">
    <location>
        <begin position="192"/>
        <end position="211"/>
    </location>
</feature>
<feature type="transmembrane region" description="Helical" evidence="8">
    <location>
        <begin position="105"/>
        <end position="123"/>
    </location>
</feature>
<keyword evidence="10" id="KW-1185">Reference proteome</keyword>
<comment type="subcellular location">
    <subcellularLocation>
        <location evidence="1">Cell membrane</location>
        <topology evidence="1">Multi-pass membrane protein</topology>
    </subcellularLocation>
</comment>
<dbReference type="GO" id="GO:1903785">
    <property type="term" value="P:L-valine transmembrane transport"/>
    <property type="evidence" value="ECO:0007669"/>
    <property type="project" value="TreeGrafter"/>
</dbReference>
<evidence type="ECO:0000256" key="6">
    <source>
        <dbReference type="ARBA" id="ARBA00022989"/>
    </source>
</evidence>
<evidence type="ECO:0000256" key="1">
    <source>
        <dbReference type="ARBA" id="ARBA00004651"/>
    </source>
</evidence>
<evidence type="ECO:0000256" key="7">
    <source>
        <dbReference type="ARBA" id="ARBA00023136"/>
    </source>
</evidence>
<feature type="transmembrane region" description="Helical" evidence="8">
    <location>
        <begin position="20"/>
        <end position="40"/>
    </location>
</feature>
<dbReference type="PANTHER" id="PTHR34979">
    <property type="entry name" value="INNER MEMBRANE PROTEIN YGAZ"/>
    <property type="match status" value="1"/>
</dbReference>
<keyword evidence="4" id="KW-1003">Cell membrane</keyword>
<keyword evidence="7 8" id="KW-0472">Membrane</keyword>
<dbReference type="Pfam" id="PF03591">
    <property type="entry name" value="AzlC"/>
    <property type="match status" value="1"/>
</dbReference>
<accession>A0A1N7KAT2</accession>
<feature type="transmembrane region" description="Helical" evidence="8">
    <location>
        <begin position="72"/>
        <end position="93"/>
    </location>
</feature>
<sequence length="236" mass="25210">MADREAKSSYRRGVEDGLPFLLVIVPFALLFGVLATEAGLSVFEALSFSVVVIAGAAQFTALQLMQDQAPTLIVILSALAINLRMAMYSASITPYLGGLPLWKRALVAYFLVDQTYACSILEYELRPEQTRAQRFAYFMGVMTPICPFWYVATVAGALLGESISTGYGLDFALPIAFLAMIGPMLRTPAHMAAAFVAVVVSLLAAGLPYNLGLMVGGIAGMIAGAETERRLGLEPA</sequence>
<evidence type="ECO:0000313" key="10">
    <source>
        <dbReference type="Proteomes" id="UP000186684"/>
    </source>
</evidence>
<evidence type="ECO:0000256" key="8">
    <source>
        <dbReference type="SAM" id="Phobius"/>
    </source>
</evidence>
<feature type="transmembrane region" description="Helical" evidence="8">
    <location>
        <begin position="165"/>
        <end position="185"/>
    </location>
</feature>
<evidence type="ECO:0000256" key="2">
    <source>
        <dbReference type="ARBA" id="ARBA00010735"/>
    </source>
</evidence>
<evidence type="ECO:0000256" key="4">
    <source>
        <dbReference type="ARBA" id="ARBA00022475"/>
    </source>
</evidence>
<evidence type="ECO:0000313" key="9">
    <source>
        <dbReference type="EMBL" id="SIS58718.1"/>
    </source>
</evidence>
<dbReference type="InterPro" id="IPR011606">
    <property type="entry name" value="Brnchd-chn_aa_trnsp_permease"/>
</dbReference>
<dbReference type="PANTHER" id="PTHR34979:SF1">
    <property type="entry name" value="INNER MEMBRANE PROTEIN YGAZ"/>
    <property type="match status" value="1"/>
</dbReference>
<evidence type="ECO:0000256" key="5">
    <source>
        <dbReference type="ARBA" id="ARBA00022692"/>
    </source>
</evidence>
<dbReference type="OrthoDB" id="3579489at2"/>
<feature type="transmembrane region" description="Helical" evidence="8">
    <location>
        <begin position="135"/>
        <end position="159"/>
    </location>
</feature>
<evidence type="ECO:0000256" key="3">
    <source>
        <dbReference type="ARBA" id="ARBA00022448"/>
    </source>
</evidence>
<gene>
    <name evidence="9" type="ORF">SAMN05421759_101591</name>
</gene>
<proteinExistence type="inferred from homology"/>
<name>A0A1N7KAT2_9RHOB</name>
<dbReference type="GO" id="GO:0005886">
    <property type="term" value="C:plasma membrane"/>
    <property type="evidence" value="ECO:0007669"/>
    <property type="project" value="UniProtKB-SubCell"/>
</dbReference>
<dbReference type="RefSeq" id="WP_076444800.1">
    <property type="nucleotide sequence ID" value="NZ_FTOQ01000001.1"/>
</dbReference>
<keyword evidence="5 8" id="KW-0812">Transmembrane</keyword>